<dbReference type="KEGG" id="gsh:117363159"/>
<dbReference type="RefSeq" id="XP_033806398.1">
    <property type="nucleotide sequence ID" value="XM_033950507.1"/>
</dbReference>
<evidence type="ECO:0000256" key="12">
    <source>
        <dbReference type="ARBA" id="ARBA00039848"/>
    </source>
</evidence>
<dbReference type="FunFam" id="2.20.25.10:FF:000014">
    <property type="entry name" value="Transcription factor IIIB 50 kDa subunit"/>
    <property type="match status" value="1"/>
</dbReference>
<evidence type="ECO:0000256" key="14">
    <source>
        <dbReference type="ARBA" id="ARBA00045875"/>
    </source>
</evidence>
<dbReference type="GeneID" id="117363159"/>
<dbReference type="InterPro" id="IPR013137">
    <property type="entry name" value="Znf_TFIIB"/>
</dbReference>
<dbReference type="CTD" id="55290"/>
<dbReference type="SUPFAM" id="SSF57783">
    <property type="entry name" value="Zinc beta-ribbon"/>
    <property type="match status" value="1"/>
</dbReference>
<dbReference type="GO" id="GO:0097550">
    <property type="term" value="C:transcription preinitiation complex"/>
    <property type="evidence" value="ECO:0007669"/>
    <property type="project" value="TreeGrafter"/>
</dbReference>
<dbReference type="Pfam" id="PF21886">
    <property type="entry name" value="BRF2-like_C_cyclin_rpt"/>
    <property type="match status" value="1"/>
</dbReference>
<comment type="subcellular location">
    <subcellularLocation>
        <location evidence="1">Nucleus</location>
    </subcellularLocation>
</comment>
<protein>
    <recommendedName>
        <fullName evidence="12">Transcription factor IIIB 50 kDa subunit</fullName>
    </recommendedName>
    <alternativeName>
        <fullName evidence="13">B-related factor 2</fullName>
    </alternativeName>
</protein>
<name>A0A6P8RM26_GEOSA</name>
<evidence type="ECO:0000256" key="11">
    <source>
        <dbReference type="ARBA" id="ARBA00023242"/>
    </source>
</evidence>
<organism evidence="18 19">
    <name type="scientific">Geotrypetes seraphini</name>
    <name type="common">Gaboon caecilian</name>
    <name type="synonym">Caecilia seraphini</name>
    <dbReference type="NCBI Taxonomy" id="260995"/>
    <lineage>
        <taxon>Eukaryota</taxon>
        <taxon>Metazoa</taxon>
        <taxon>Chordata</taxon>
        <taxon>Craniata</taxon>
        <taxon>Vertebrata</taxon>
        <taxon>Euteleostomi</taxon>
        <taxon>Amphibia</taxon>
        <taxon>Gymnophiona</taxon>
        <taxon>Geotrypetes</taxon>
    </lineage>
</organism>
<evidence type="ECO:0000256" key="8">
    <source>
        <dbReference type="ARBA" id="ARBA00023097"/>
    </source>
</evidence>
<keyword evidence="4" id="KW-0677">Repeat</keyword>
<evidence type="ECO:0000259" key="17">
    <source>
        <dbReference type="PROSITE" id="PS51134"/>
    </source>
</evidence>
<evidence type="ECO:0000256" key="4">
    <source>
        <dbReference type="ARBA" id="ARBA00022737"/>
    </source>
</evidence>
<keyword evidence="11" id="KW-0539">Nucleus</keyword>
<keyword evidence="9" id="KW-0010">Activator</keyword>
<keyword evidence="10" id="KW-0804">Transcription</keyword>
<dbReference type="AlphaFoldDB" id="A0A6P8RM26"/>
<dbReference type="FunCoup" id="A0A6P8RM26">
    <property type="interactions" value="864"/>
</dbReference>
<comment type="similarity">
    <text evidence="2">Belongs to the TFIIB family.</text>
</comment>
<keyword evidence="5 16" id="KW-0863">Zinc-finger</keyword>
<evidence type="ECO:0000256" key="1">
    <source>
        <dbReference type="ARBA" id="ARBA00004123"/>
    </source>
</evidence>
<evidence type="ECO:0000256" key="16">
    <source>
        <dbReference type="PROSITE-ProRule" id="PRU00469"/>
    </source>
</evidence>
<dbReference type="CDD" id="cd20555">
    <property type="entry name" value="CYCLIN_BRF2"/>
    <property type="match status" value="1"/>
</dbReference>
<dbReference type="Pfam" id="PF08271">
    <property type="entry name" value="Zn_Ribbon_TF"/>
    <property type="match status" value="1"/>
</dbReference>
<evidence type="ECO:0000256" key="7">
    <source>
        <dbReference type="ARBA" id="ARBA00023015"/>
    </source>
</evidence>
<keyword evidence="6" id="KW-0862">Zinc</keyword>
<accession>A0A6P8RM26</accession>
<dbReference type="GO" id="GO:0017025">
    <property type="term" value="F:TBP-class protein binding"/>
    <property type="evidence" value="ECO:0007669"/>
    <property type="project" value="TreeGrafter"/>
</dbReference>
<comment type="function">
    <text evidence="14">General activator of RNA polymerase III transcription. Factor exclusively required for RNA polymerase III transcription of genes with promoter elements upstream of the initiation sites. Contributes to the regulation of gene expression; functions as activator in the absence of oxidative stress. Down-regulates expression of target genes in response to oxidative stress. Overexpression protects cells against apoptosis in response to oxidative stress.</text>
</comment>
<dbReference type="Gene3D" id="2.20.25.10">
    <property type="match status" value="1"/>
</dbReference>
<evidence type="ECO:0000313" key="19">
    <source>
        <dbReference type="RefSeq" id="XP_033806398.1"/>
    </source>
</evidence>
<dbReference type="Proteomes" id="UP000515159">
    <property type="component" value="Chromosome 6"/>
</dbReference>
<proteinExistence type="inferred from homology"/>
<reference evidence="19" key="1">
    <citation type="submission" date="2025-08" db="UniProtKB">
        <authorList>
            <consortium name="RefSeq"/>
        </authorList>
    </citation>
    <scope>IDENTIFICATION</scope>
</reference>
<dbReference type="Gene3D" id="1.10.472.10">
    <property type="entry name" value="Cyclin-like"/>
    <property type="match status" value="2"/>
</dbReference>
<dbReference type="InterPro" id="IPR054078">
    <property type="entry name" value="BRF2-like_C"/>
</dbReference>
<dbReference type="InParanoid" id="A0A6P8RM26"/>
<evidence type="ECO:0000256" key="13">
    <source>
        <dbReference type="ARBA" id="ARBA00042630"/>
    </source>
</evidence>
<keyword evidence="18" id="KW-1185">Reference proteome</keyword>
<evidence type="ECO:0000256" key="15">
    <source>
        <dbReference type="ARBA" id="ARBA00063780"/>
    </source>
</evidence>
<dbReference type="PROSITE" id="PS51134">
    <property type="entry name" value="ZF_TFIIB"/>
    <property type="match status" value="1"/>
</dbReference>
<gene>
    <name evidence="19" type="primary">BRF2</name>
</gene>
<dbReference type="GO" id="GO:0008270">
    <property type="term" value="F:zinc ion binding"/>
    <property type="evidence" value="ECO:0007669"/>
    <property type="project" value="UniProtKB-KW"/>
</dbReference>
<keyword evidence="8" id="KW-0558">Oxidation</keyword>
<dbReference type="PANTHER" id="PTHR11618">
    <property type="entry name" value="TRANSCRIPTION INITIATION FACTOR IIB-RELATED"/>
    <property type="match status" value="1"/>
</dbReference>
<evidence type="ECO:0000256" key="6">
    <source>
        <dbReference type="ARBA" id="ARBA00022833"/>
    </source>
</evidence>
<keyword evidence="3" id="KW-0479">Metal-binding</keyword>
<dbReference type="InterPro" id="IPR000812">
    <property type="entry name" value="TFIIB"/>
</dbReference>
<comment type="subunit">
    <text evidence="15">Component of TFIIIB complexes. Interacts with TBP and forms a ternary complex with TBp and target DNA sequences.</text>
</comment>
<dbReference type="GO" id="GO:0070897">
    <property type="term" value="P:transcription preinitiation complex assembly"/>
    <property type="evidence" value="ECO:0007669"/>
    <property type="project" value="InterPro"/>
</dbReference>
<evidence type="ECO:0000256" key="10">
    <source>
        <dbReference type="ARBA" id="ARBA00023163"/>
    </source>
</evidence>
<evidence type="ECO:0000313" key="18">
    <source>
        <dbReference type="Proteomes" id="UP000515159"/>
    </source>
</evidence>
<dbReference type="FunFam" id="1.10.472.10:FF:000046">
    <property type="entry name" value="Transcription factor IIIB 50 kDa subunit"/>
    <property type="match status" value="1"/>
</dbReference>
<evidence type="ECO:0000256" key="2">
    <source>
        <dbReference type="ARBA" id="ARBA00010857"/>
    </source>
</evidence>
<feature type="domain" description="TFIIB-type" evidence="17">
    <location>
        <begin position="3"/>
        <end position="36"/>
    </location>
</feature>
<evidence type="ECO:0000256" key="9">
    <source>
        <dbReference type="ARBA" id="ARBA00023159"/>
    </source>
</evidence>
<keyword evidence="7" id="KW-0805">Transcription regulation</keyword>
<dbReference type="GO" id="GO:0005634">
    <property type="term" value="C:nucleus"/>
    <property type="evidence" value="ECO:0007669"/>
    <property type="project" value="UniProtKB-SubCell"/>
</dbReference>
<dbReference type="OrthoDB" id="2121711at2759"/>
<evidence type="ECO:0000256" key="5">
    <source>
        <dbReference type="ARBA" id="ARBA00022771"/>
    </source>
</evidence>
<evidence type="ECO:0000256" key="3">
    <source>
        <dbReference type="ARBA" id="ARBA00022723"/>
    </source>
</evidence>
<sequence>MSEPQRCPDCGSADVVEDAHYAQNQLVCSDCGCILTEGLLTHTLTEEGFLQEVRFTDSTGLNESLSKRKLYGLKRVRDLCKVLRLPSTFEDTAVSYYERVFDHPSYHYVNIQKKEILIGGCVYVTCRQHNWPLTIGTICSLIYADQAKFASIYLHMLQTLKLDVPALSLKDLVTAHCKNFRVFQQSSSIPAHFVEGMERVVERTLQIVELASETWLVTGRHPIPIITAAAYLAWQSLCPSKRLSCTLHHFCKLANMDIPPPTRQRLKEIHAVLLKMASQLSWLSVLGISKKTVVQHVGEILQHRTFLLNKSLQDCAEVSQDKSHDLEAEDPGNLAVAVVVETSEAVRQGDLCKKQKAAVKRSFLPPCLTDLKRMRTTASAVERVFTGEEDISDSEIEQYLRTPREMEEFQQAHPWD</sequence>
<dbReference type="PANTHER" id="PTHR11618:SF5">
    <property type="entry name" value="TRANSCRIPTION FACTOR IIIB 50 KDA SUBUNIT"/>
    <property type="match status" value="1"/>
</dbReference>
<dbReference type="InterPro" id="IPR036915">
    <property type="entry name" value="Cyclin-like_sf"/>
</dbReference>
<dbReference type="SUPFAM" id="SSF47954">
    <property type="entry name" value="Cyclin-like"/>
    <property type="match status" value="2"/>
</dbReference>